<sequence>MPRKRTADAQALQNAVKTLAANIRFASVDDPVRTICVTSAIPSEGKTTTSVALGRAFAEGGSRVVLLEGDMRRRSLATALGRHGRYGLYSVLAGEHSVQEAAIPVGTSKRLFFLDAEPGIPNPADVLQSKRFHSLLTQLSSQFDYVIVDTPPVTTFVDAAVAASVTDATILVVRQDYTHRDDVAAAYEQLVQAGANVIGTVLNCCDAATSGHYYGYYKERRNDSYDVVAPSADVAQPLGATPAATPVAPVPPASNRVSSPVSGARSPRPIPAGGVATGVKPVNSSVRSQRAAGQNGLDQTSAFLKQAGYVPRIPHEEE</sequence>
<dbReference type="Pfam" id="PF13614">
    <property type="entry name" value="AAA_31"/>
    <property type="match status" value="1"/>
</dbReference>
<evidence type="ECO:0000256" key="7">
    <source>
        <dbReference type="ARBA" id="ARBA00023137"/>
    </source>
</evidence>
<evidence type="ECO:0000259" key="10">
    <source>
        <dbReference type="Pfam" id="PF13614"/>
    </source>
</evidence>
<gene>
    <name evidence="11" type="ORF">FYJ69_04885</name>
</gene>
<evidence type="ECO:0000256" key="3">
    <source>
        <dbReference type="ARBA" id="ARBA00022679"/>
    </source>
</evidence>
<evidence type="ECO:0000313" key="11">
    <source>
        <dbReference type="EMBL" id="MST60248.1"/>
    </source>
</evidence>
<dbReference type="AlphaFoldDB" id="A0A6N7WU01"/>
<dbReference type="InterPro" id="IPR005702">
    <property type="entry name" value="Wzc-like_C"/>
</dbReference>
<dbReference type="SUPFAM" id="SSF52540">
    <property type="entry name" value="P-loop containing nucleoside triphosphate hydrolases"/>
    <property type="match status" value="1"/>
</dbReference>
<keyword evidence="4" id="KW-0547">Nucleotide-binding</keyword>
<dbReference type="GO" id="GO:0004715">
    <property type="term" value="F:non-membrane spanning protein tyrosine kinase activity"/>
    <property type="evidence" value="ECO:0007669"/>
    <property type="project" value="UniProtKB-EC"/>
</dbReference>
<dbReference type="PANTHER" id="PTHR32309">
    <property type="entry name" value="TYROSINE-PROTEIN KINASE"/>
    <property type="match status" value="1"/>
</dbReference>
<feature type="compositionally biased region" description="Polar residues" evidence="9">
    <location>
        <begin position="282"/>
        <end position="303"/>
    </location>
</feature>
<comment type="catalytic activity">
    <reaction evidence="8">
        <text>L-tyrosyl-[protein] + ATP = O-phospho-L-tyrosyl-[protein] + ADP + H(+)</text>
        <dbReference type="Rhea" id="RHEA:10596"/>
        <dbReference type="Rhea" id="RHEA-COMP:10136"/>
        <dbReference type="Rhea" id="RHEA-COMP:20101"/>
        <dbReference type="ChEBI" id="CHEBI:15378"/>
        <dbReference type="ChEBI" id="CHEBI:30616"/>
        <dbReference type="ChEBI" id="CHEBI:46858"/>
        <dbReference type="ChEBI" id="CHEBI:61978"/>
        <dbReference type="ChEBI" id="CHEBI:456216"/>
        <dbReference type="EC" id="2.7.10.2"/>
    </reaction>
</comment>
<accession>A0A6N7WU01</accession>
<evidence type="ECO:0000256" key="2">
    <source>
        <dbReference type="ARBA" id="ARBA00011903"/>
    </source>
</evidence>
<keyword evidence="3" id="KW-0808">Transferase</keyword>
<evidence type="ECO:0000313" key="12">
    <source>
        <dbReference type="Proteomes" id="UP000434342"/>
    </source>
</evidence>
<dbReference type="InterPro" id="IPR050445">
    <property type="entry name" value="Bact_polysacc_biosynth/exp"/>
</dbReference>
<dbReference type="EMBL" id="VUND01000002">
    <property type="protein sequence ID" value="MST60248.1"/>
    <property type="molecule type" value="Genomic_DNA"/>
</dbReference>
<evidence type="ECO:0000256" key="9">
    <source>
        <dbReference type="SAM" id="MobiDB-lite"/>
    </source>
</evidence>
<protein>
    <recommendedName>
        <fullName evidence="2">non-specific protein-tyrosine kinase</fullName>
        <ecNumber evidence="2">2.7.10.2</ecNumber>
    </recommendedName>
</protein>
<dbReference type="Gene3D" id="3.40.50.300">
    <property type="entry name" value="P-loop containing nucleotide triphosphate hydrolases"/>
    <property type="match status" value="1"/>
</dbReference>
<dbReference type="InterPro" id="IPR027417">
    <property type="entry name" value="P-loop_NTPase"/>
</dbReference>
<dbReference type="InterPro" id="IPR025669">
    <property type="entry name" value="AAA_dom"/>
</dbReference>
<feature type="region of interest" description="Disordered" evidence="9">
    <location>
        <begin position="243"/>
        <end position="318"/>
    </location>
</feature>
<organism evidence="11 12">
    <name type="scientific">Parafannyhessea umbonata</name>
    <dbReference type="NCBI Taxonomy" id="604330"/>
    <lineage>
        <taxon>Bacteria</taxon>
        <taxon>Bacillati</taxon>
        <taxon>Actinomycetota</taxon>
        <taxon>Coriobacteriia</taxon>
        <taxon>Coriobacteriales</taxon>
        <taxon>Atopobiaceae</taxon>
        <taxon>Parafannyhessea</taxon>
    </lineage>
</organism>
<comment type="similarity">
    <text evidence="1">Belongs to the CpsD/CapB family.</text>
</comment>
<dbReference type="GO" id="GO:0005524">
    <property type="term" value="F:ATP binding"/>
    <property type="evidence" value="ECO:0007669"/>
    <property type="project" value="UniProtKB-KW"/>
</dbReference>
<reference evidence="11 12" key="1">
    <citation type="submission" date="2019-08" db="EMBL/GenBank/DDBJ databases">
        <title>In-depth cultivation of the pig gut microbiome towards novel bacterial diversity and tailored functional studies.</title>
        <authorList>
            <person name="Wylensek D."/>
            <person name="Hitch T.C.A."/>
            <person name="Clavel T."/>
        </authorList>
    </citation>
    <scope>NUCLEOTIDE SEQUENCE [LARGE SCALE GENOMIC DNA]</scope>
    <source>
        <strain evidence="11 12">WB01_CNA04</strain>
    </source>
</reference>
<comment type="caution">
    <text evidence="11">The sequence shown here is derived from an EMBL/GenBank/DDBJ whole genome shotgun (WGS) entry which is preliminary data.</text>
</comment>
<proteinExistence type="inferred from homology"/>
<dbReference type="GO" id="GO:0005886">
    <property type="term" value="C:plasma membrane"/>
    <property type="evidence" value="ECO:0007669"/>
    <property type="project" value="TreeGrafter"/>
</dbReference>
<name>A0A6N7WU01_9ACTN</name>
<dbReference type="Proteomes" id="UP000434342">
    <property type="component" value="Unassembled WGS sequence"/>
</dbReference>
<feature type="domain" description="AAA" evidence="10">
    <location>
        <begin position="34"/>
        <end position="176"/>
    </location>
</feature>
<evidence type="ECO:0000256" key="6">
    <source>
        <dbReference type="ARBA" id="ARBA00022840"/>
    </source>
</evidence>
<keyword evidence="7" id="KW-0829">Tyrosine-protein kinase</keyword>
<evidence type="ECO:0000256" key="8">
    <source>
        <dbReference type="ARBA" id="ARBA00051245"/>
    </source>
</evidence>
<evidence type="ECO:0000256" key="5">
    <source>
        <dbReference type="ARBA" id="ARBA00022777"/>
    </source>
</evidence>
<dbReference type="PANTHER" id="PTHR32309:SF13">
    <property type="entry name" value="FERRIC ENTEROBACTIN TRANSPORT PROTEIN FEPE"/>
    <property type="match status" value="1"/>
</dbReference>
<dbReference type="CDD" id="cd05387">
    <property type="entry name" value="BY-kinase"/>
    <property type="match status" value="1"/>
</dbReference>
<evidence type="ECO:0000256" key="4">
    <source>
        <dbReference type="ARBA" id="ARBA00022741"/>
    </source>
</evidence>
<dbReference type="EC" id="2.7.10.2" evidence="2"/>
<keyword evidence="6" id="KW-0067">ATP-binding</keyword>
<dbReference type="NCBIfam" id="TIGR01007">
    <property type="entry name" value="eps_fam"/>
    <property type="match status" value="1"/>
</dbReference>
<evidence type="ECO:0000256" key="1">
    <source>
        <dbReference type="ARBA" id="ARBA00007316"/>
    </source>
</evidence>
<keyword evidence="5 11" id="KW-0418">Kinase</keyword>
<dbReference type="RefSeq" id="WP_154540642.1">
    <property type="nucleotide sequence ID" value="NZ_VUND01000002.1"/>
</dbReference>